<dbReference type="OrthoDB" id="2562918at2759"/>
<protein>
    <submittedName>
        <fullName evidence="4">Uncharacterized protein</fullName>
    </submittedName>
</protein>
<keyword evidence="3" id="KW-0732">Signal</keyword>
<keyword evidence="2" id="KW-0812">Transmembrane</keyword>
<dbReference type="Proteomes" id="UP000076842">
    <property type="component" value="Unassembled WGS sequence"/>
</dbReference>
<dbReference type="InParanoid" id="A0A165DPE4"/>
<feature type="region of interest" description="Disordered" evidence="1">
    <location>
        <begin position="150"/>
        <end position="176"/>
    </location>
</feature>
<evidence type="ECO:0000313" key="4">
    <source>
        <dbReference type="EMBL" id="KZT53247.1"/>
    </source>
</evidence>
<keyword evidence="2" id="KW-0472">Membrane</keyword>
<accession>A0A165DPE4</accession>
<feature type="compositionally biased region" description="Low complexity" evidence="1">
    <location>
        <begin position="150"/>
        <end position="166"/>
    </location>
</feature>
<sequence>MSRPTRPLLVLSVLSALLRFVNAQFIDIPSSLGQCQTLALSWQPTSAPYTVSVLNSSTSLPLERLSPTTSPTAQWTTDLPPGTSLLFQLQDADDRVFDSAPVLITQGSGDCMAQGAMTGEGTLLFNSAQAPGTVALSSVAPSALPTQLISATLPSSSGPAPTGTTSIDPDDPPTSSAVFSGPVYSEVPGGYVPVEPSSGISYALNSGGRSLLPLSVLGSVFTGAVWMVVTLLA</sequence>
<organism evidence="4 5">
    <name type="scientific">Calocera cornea HHB12733</name>
    <dbReference type="NCBI Taxonomy" id="1353952"/>
    <lineage>
        <taxon>Eukaryota</taxon>
        <taxon>Fungi</taxon>
        <taxon>Dikarya</taxon>
        <taxon>Basidiomycota</taxon>
        <taxon>Agaricomycotina</taxon>
        <taxon>Dacrymycetes</taxon>
        <taxon>Dacrymycetales</taxon>
        <taxon>Dacrymycetaceae</taxon>
        <taxon>Calocera</taxon>
    </lineage>
</organism>
<evidence type="ECO:0000256" key="2">
    <source>
        <dbReference type="SAM" id="Phobius"/>
    </source>
</evidence>
<feature type="signal peptide" evidence="3">
    <location>
        <begin position="1"/>
        <end position="23"/>
    </location>
</feature>
<keyword evidence="5" id="KW-1185">Reference proteome</keyword>
<evidence type="ECO:0000256" key="1">
    <source>
        <dbReference type="SAM" id="MobiDB-lite"/>
    </source>
</evidence>
<proteinExistence type="predicted"/>
<reference evidence="4 5" key="1">
    <citation type="journal article" date="2016" name="Mol. Biol. Evol.">
        <title>Comparative Genomics of Early-Diverging Mushroom-Forming Fungi Provides Insights into the Origins of Lignocellulose Decay Capabilities.</title>
        <authorList>
            <person name="Nagy L.G."/>
            <person name="Riley R."/>
            <person name="Tritt A."/>
            <person name="Adam C."/>
            <person name="Daum C."/>
            <person name="Floudas D."/>
            <person name="Sun H."/>
            <person name="Yadav J.S."/>
            <person name="Pangilinan J."/>
            <person name="Larsson K.H."/>
            <person name="Matsuura K."/>
            <person name="Barry K."/>
            <person name="Labutti K."/>
            <person name="Kuo R."/>
            <person name="Ohm R.A."/>
            <person name="Bhattacharya S.S."/>
            <person name="Shirouzu T."/>
            <person name="Yoshinaga Y."/>
            <person name="Martin F.M."/>
            <person name="Grigoriev I.V."/>
            <person name="Hibbett D.S."/>
        </authorList>
    </citation>
    <scope>NUCLEOTIDE SEQUENCE [LARGE SCALE GENOMIC DNA]</scope>
    <source>
        <strain evidence="4 5">HHB12733</strain>
    </source>
</reference>
<dbReference type="EMBL" id="KV424042">
    <property type="protein sequence ID" value="KZT53247.1"/>
    <property type="molecule type" value="Genomic_DNA"/>
</dbReference>
<feature type="transmembrane region" description="Helical" evidence="2">
    <location>
        <begin position="211"/>
        <end position="232"/>
    </location>
</feature>
<evidence type="ECO:0000313" key="5">
    <source>
        <dbReference type="Proteomes" id="UP000076842"/>
    </source>
</evidence>
<dbReference type="AlphaFoldDB" id="A0A165DPE4"/>
<gene>
    <name evidence="4" type="ORF">CALCODRAFT_486478</name>
</gene>
<feature type="chain" id="PRO_5007856730" evidence="3">
    <location>
        <begin position="24"/>
        <end position="233"/>
    </location>
</feature>
<name>A0A165DPE4_9BASI</name>
<evidence type="ECO:0000256" key="3">
    <source>
        <dbReference type="SAM" id="SignalP"/>
    </source>
</evidence>
<keyword evidence="2" id="KW-1133">Transmembrane helix</keyword>